<keyword evidence="3" id="KW-0460">Magnesium</keyword>
<evidence type="ECO:0000256" key="4">
    <source>
        <dbReference type="SAM" id="MobiDB-lite"/>
    </source>
</evidence>
<sequence>MNYLIYKITNLINNKIYVGAHATTDVNDSYMGSGVNIVKSIKKHGLENFKKEILFNFETPEEMYAKEAELVDEAFVMRTDTYNAALGGKGNPVIVALQEPGYREMLSEKTKAGMTKEVRAKMSKSKTGSKESKEHRENKSIANKKFYENRDSHLKGRKLSEEHKAKIRKNSNKGKKFVFVDISIKGHEFSHYDYAAEFFNVSAKTIRNWINERDDCFKL</sequence>
<evidence type="ECO:0000256" key="1">
    <source>
        <dbReference type="ARBA" id="ARBA00001946"/>
    </source>
</evidence>
<dbReference type="PROSITE" id="PS50164">
    <property type="entry name" value="GIY_YIG"/>
    <property type="match status" value="1"/>
</dbReference>
<name>A0A3T0ILK7_9CAUD</name>
<evidence type="ECO:0000259" key="5">
    <source>
        <dbReference type="PROSITE" id="PS50164"/>
    </source>
</evidence>
<comment type="cofactor">
    <cofactor evidence="1">
        <name>Mg(2+)</name>
        <dbReference type="ChEBI" id="CHEBI:18420"/>
    </cofactor>
</comment>
<dbReference type="InterPro" id="IPR006350">
    <property type="entry name" value="Intron_endoG1"/>
</dbReference>
<dbReference type="SUPFAM" id="SSF64496">
    <property type="entry name" value="DNA-binding domain of intron-encoded endonucleases"/>
    <property type="match status" value="1"/>
</dbReference>
<dbReference type="GO" id="GO:0003677">
    <property type="term" value="F:DNA binding"/>
    <property type="evidence" value="ECO:0007669"/>
    <property type="project" value="InterPro"/>
</dbReference>
<dbReference type="Proteomes" id="UP000288494">
    <property type="component" value="Segment"/>
</dbReference>
<reference evidence="6 7" key="1">
    <citation type="submission" date="2018-12" db="EMBL/GenBank/DDBJ databases">
        <title>Characterization of novel bacteriophages infecting Shigella spp. and E. coli O157: H7.</title>
        <authorList>
            <person name="Shahin K."/>
            <person name="Bao H."/>
            <person name="Wang R."/>
        </authorList>
    </citation>
    <scope>NUCLEOTIDE SEQUENCE [LARGE SCALE GENOMIC DNA]</scope>
</reference>
<dbReference type="EMBL" id="MK295203">
    <property type="protein sequence ID" value="AZV00938.1"/>
    <property type="molecule type" value="Genomic_DNA"/>
</dbReference>
<comment type="similarity">
    <text evidence="2">To endonucleases of group I introns of fungi and phage.</text>
</comment>
<dbReference type="CDD" id="cd10444">
    <property type="entry name" value="GIY-YIG_SegABCDEFG"/>
    <property type="match status" value="1"/>
</dbReference>
<dbReference type="InterPro" id="IPR003611">
    <property type="entry name" value="NUMOD3"/>
</dbReference>
<dbReference type="GO" id="GO:0004519">
    <property type="term" value="F:endonuclease activity"/>
    <property type="evidence" value="ECO:0007669"/>
    <property type="project" value="InterPro"/>
</dbReference>
<dbReference type="SUPFAM" id="SSF82771">
    <property type="entry name" value="GIY-YIG endonuclease"/>
    <property type="match status" value="1"/>
</dbReference>
<protein>
    <recommendedName>
        <fullName evidence="5">GIY-YIG domain-containing protein</fullName>
    </recommendedName>
</protein>
<dbReference type="InterPro" id="IPR035901">
    <property type="entry name" value="GIY-YIG_endonuc_sf"/>
</dbReference>
<keyword evidence="7" id="KW-1185">Reference proteome</keyword>
<proteinExistence type="predicted"/>
<feature type="compositionally biased region" description="Basic and acidic residues" evidence="4">
    <location>
        <begin position="128"/>
        <end position="146"/>
    </location>
</feature>
<evidence type="ECO:0000313" key="7">
    <source>
        <dbReference type="Proteomes" id="UP000288494"/>
    </source>
</evidence>
<dbReference type="SMART" id="SM00465">
    <property type="entry name" value="GIYc"/>
    <property type="match status" value="1"/>
</dbReference>
<accession>A0A3T0ILK7</accession>
<gene>
    <name evidence="6" type="ORF">vBEcoM005_051</name>
</gene>
<feature type="region of interest" description="Disordered" evidence="4">
    <location>
        <begin position="113"/>
        <end position="146"/>
    </location>
</feature>
<dbReference type="SMART" id="SM00496">
    <property type="entry name" value="IENR2"/>
    <property type="match status" value="2"/>
</dbReference>
<dbReference type="NCBIfam" id="TIGR01453">
    <property type="entry name" value="grpIintron_endo"/>
    <property type="match status" value="1"/>
</dbReference>
<dbReference type="InterPro" id="IPR000305">
    <property type="entry name" value="GIY-YIG_endonuc"/>
</dbReference>
<dbReference type="Gene3D" id="3.40.1440.10">
    <property type="entry name" value="GIY-YIG endonuclease"/>
    <property type="match status" value="1"/>
</dbReference>
<evidence type="ECO:0000313" key="6">
    <source>
        <dbReference type="EMBL" id="AZV00938.1"/>
    </source>
</evidence>
<evidence type="ECO:0000256" key="2">
    <source>
        <dbReference type="ARBA" id="ARBA00010045"/>
    </source>
</evidence>
<feature type="domain" description="GIY-YIG" evidence="5">
    <location>
        <begin position="1"/>
        <end position="84"/>
    </location>
</feature>
<organism evidence="6 7">
    <name type="scientific">Escherichia phage vB_EcoM_005</name>
    <dbReference type="NCBI Taxonomy" id="2500761"/>
    <lineage>
        <taxon>Viruses</taxon>
        <taxon>Duplodnaviria</taxon>
        <taxon>Heunggongvirae</taxon>
        <taxon>Uroviricota</taxon>
        <taxon>Caudoviricetes</taxon>
        <taxon>Pantevenvirales</taxon>
        <taxon>Straboviridae</taxon>
        <taxon>Tevenvirinae</taxon>
        <taxon>Dhakavirus</taxon>
        <taxon>Dhakavirus ecom005</taxon>
    </lineage>
</organism>
<evidence type="ECO:0000256" key="3">
    <source>
        <dbReference type="ARBA" id="ARBA00022842"/>
    </source>
</evidence>